<evidence type="ECO:0008006" key="3">
    <source>
        <dbReference type="Google" id="ProtNLM"/>
    </source>
</evidence>
<dbReference type="EMBL" id="BMNA01000020">
    <property type="protein sequence ID" value="GGM18383.1"/>
    <property type="molecule type" value="Genomic_DNA"/>
</dbReference>
<protein>
    <recommendedName>
        <fullName evidence="3">Twin-arginine translocation signal domain-containing protein</fullName>
    </recommendedName>
</protein>
<dbReference type="InterPro" id="IPR013207">
    <property type="entry name" value="LGFP"/>
</dbReference>
<organism evidence="1 2">
    <name type="scientific">Nakamurella endophytica</name>
    <dbReference type="NCBI Taxonomy" id="1748367"/>
    <lineage>
        <taxon>Bacteria</taxon>
        <taxon>Bacillati</taxon>
        <taxon>Actinomycetota</taxon>
        <taxon>Actinomycetes</taxon>
        <taxon>Nakamurellales</taxon>
        <taxon>Nakamurellaceae</taxon>
        <taxon>Nakamurella</taxon>
    </lineage>
</organism>
<dbReference type="AlphaFoldDB" id="A0A917TCZ8"/>
<name>A0A917TCZ8_9ACTN</name>
<reference evidence="1" key="2">
    <citation type="submission" date="2020-09" db="EMBL/GenBank/DDBJ databases">
        <authorList>
            <person name="Sun Q."/>
            <person name="Zhou Y."/>
        </authorList>
    </citation>
    <scope>NUCLEOTIDE SEQUENCE</scope>
    <source>
        <strain evidence="1">CGMCC 4.7308</strain>
    </source>
</reference>
<accession>A0A917TCZ8</accession>
<reference evidence="1" key="1">
    <citation type="journal article" date="2014" name="Int. J. Syst. Evol. Microbiol.">
        <title>Complete genome sequence of Corynebacterium casei LMG S-19264T (=DSM 44701T), isolated from a smear-ripened cheese.</title>
        <authorList>
            <consortium name="US DOE Joint Genome Institute (JGI-PGF)"/>
            <person name="Walter F."/>
            <person name="Albersmeier A."/>
            <person name="Kalinowski J."/>
            <person name="Ruckert C."/>
        </authorList>
    </citation>
    <scope>NUCLEOTIDE SEQUENCE</scope>
    <source>
        <strain evidence="1">CGMCC 4.7308</strain>
    </source>
</reference>
<sequence length="563" mass="58643">MSVAEIVVNTLARGWRRTADRRSFLASAAVVGSALATHPWRYASRPVSAYDSVCGDGAACADGWSVFCCSIDGANQCPPGSFVGGWWKADQSGFCCGSARYYVDCNATCGSDWKCHCGSGSCDQRRVACNQFRYGQCHQEIDCYGPVVCRVVTCTPPWQFDPSCTATSLTDNRTATHSAACLPGDCPSQITRYWYDHGGPGGSFGPQRAAERASKAGGTVAAYRDGLIYVLRNGQLHTLTGATWDRYLAAGAGAGPLGDPSSTTYRDGVASWVHTTGGLLVTSAAGAHAVIGDLLGAYTRAGGTAGIGVPVEERHVVRGVTSQRCSHGILYGSAATGAHAVAGPEYRLYASRGLAGGKLGLPVSDRAAIPGGGVQVKFQRGRIYTRTPGGASAPSTVSVEGVLFDAWARNGGSGGRIGFPLATESAWRGGSLSQPFEHGGMSWSATHGPKFVTGPLWARWQGLTANGRNSVGVPIGDVEHRTAGSTRISCERGAVIDGGGAGPVVVHGAIWDAYQRAGAERSDLGLPVSDVYVLSRAAGARQRCDFQHGRLTWDPATGAVTRG</sequence>
<gene>
    <name evidence="1" type="ORF">GCM10011594_43110</name>
</gene>
<evidence type="ECO:0000313" key="1">
    <source>
        <dbReference type="EMBL" id="GGM18383.1"/>
    </source>
</evidence>
<comment type="caution">
    <text evidence="1">The sequence shown here is derived from an EMBL/GenBank/DDBJ whole genome shotgun (WGS) entry which is preliminary data.</text>
</comment>
<dbReference type="Pfam" id="PF08310">
    <property type="entry name" value="LGFP"/>
    <property type="match status" value="3"/>
</dbReference>
<evidence type="ECO:0000313" key="2">
    <source>
        <dbReference type="Proteomes" id="UP000655208"/>
    </source>
</evidence>
<dbReference type="RefSeq" id="WP_188944926.1">
    <property type="nucleotide sequence ID" value="NZ_BMNA01000020.1"/>
</dbReference>
<proteinExistence type="predicted"/>
<dbReference type="Proteomes" id="UP000655208">
    <property type="component" value="Unassembled WGS sequence"/>
</dbReference>
<keyword evidence="2" id="KW-1185">Reference proteome</keyword>